<dbReference type="InterPro" id="IPR028202">
    <property type="entry name" value="Reductase_C"/>
</dbReference>
<sequence length="398" mass="41635">MNEPIVIVGAGLGGVRIADNLRSGGYEGEIVLLGQESHPPYDRPPLSKAVVTGDADRPDLKPAEFYVDNRIDLRTSSRVVAVDPLAHTVTVESGGATSEVAYGTLVLATGLVARRFPGVDDDVTGVHVIRTIDDALAVRKAASRATSAAVVGAGFIGSEVAASLHALGVPVTLIEPAPTPLAVAIGERMGQMVTRLHREAVDLRTGVGVDEIVARDGAVSSVRLSDGSTVEADLVVVGIGGYPDLDYLEGSGIELAPRESGGGIACNGVGLTSAPDVYALGDAANWTDAHGDHHRVEHWNHVVDQAALLAAELLGHTITHQAVPYFWSDQYGLKIQMLGAPHPDDEVHVAQDDGRKFLAYYSRDGLLTGVIGAGLVGKLMKTRPYLQTPTPVSALLGQ</sequence>
<dbReference type="Pfam" id="PF14759">
    <property type="entry name" value="Reductase_C"/>
    <property type="match status" value="1"/>
</dbReference>
<dbReference type="InterPro" id="IPR016156">
    <property type="entry name" value="FAD/NAD-linked_Rdtase_dimer_sf"/>
</dbReference>
<keyword evidence="3" id="KW-0274">FAD</keyword>
<reference evidence="7 8" key="1">
    <citation type="submission" date="2020-08" db="EMBL/GenBank/DDBJ databases">
        <title>Sequencing the genomes of 1000 actinobacteria strains.</title>
        <authorList>
            <person name="Klenk H.-P."/>
        </authorList>
    </citation>
    <scope>NUCLEOTIDE SEQUENCE [LARGE SCALE GENOMIC DNA]</scope>
    <source>
        <strain evidence="7 8">DSM 45298</strain>
    </source>
</reference>
<name>A0A840EQ44_9ACTN</name>
<dbReference type="GO" id="GO:0005737">
    <property type="term" value="C:cytoplasm"/>
    <property type="evidence" value="ECO:0007669"/>
    <property type="project" value="TreeGrafter"/>
</dbReference>
<dbReference type="PRINTS" id="PR00411">
    <property type="entry name" value="PNDRDTASEI"/>
</dbReference>
<evidence type="ECO:0000259" key="5">
    <source>
        <dbReference type="Pfam" id="PF07992"/>
    </source>
</evidence>
<dbReference type="SUPFAM" id="SSF51905">
    <property type="entry name" value="FAD/NAD(P)-binding domain"/>
    <property type="match status" value="2"/>
</dbReference>
<evidence type="ECO:0000259" key="6">
    <source>
        <dbReference type="Pfam" id="PF14759"/>
    </source>
</evidence>
<keyword evidence="4" id="KW-0560">Oxidoreductase</keyword>
<evidence type="ECO:0000313" key="8">
    <source>
        <dbReference type="Proteomes" id="UP000551501"/>
    </source>
</evidence>
<dbReference type="PANTHER" id="PTHR43557:SF2">
    <property type="entry name" value="RIESKE DOMAIN-CONTAINING PROTEIN-RELATED"/>
    <property type="match status" value="1"/>
</dbReference>
<dbReference type="SUPFAM" id="SSF55424">
    <property type="entry name" value="FAD/NAD-linked reductases, dimerisation (C-terminal) domain"/>
    <property type="match status" value="1"/>
</dbReference>
<dbReference type="Gene3D" id="3.50.50.60">
    <property type="entry name" value="FAD/NAD(P)-binding domain"/>
    <property type="match status" value="2"/>
</dbReference>
<gene>
    <name evidence="7" type="ORF">BKA16_001507</name>
</gene>
<evidence type="ECO:0000313" key="7">
    <source>
        <dbReference type="EMBL" id="MBB4134955.1"/>
    </source>
</evidence>
<accession>A0A840EQ44</accession>
<keyword evidence="2" id="KW-0285">Flavoprotein</keyword>
<dbReference type="PANTHER" id="PTHR43557">
    <property type="entry name" value="APOPTOSIS-INDUCING FACTOR 1"/>
    <property type="match status" value="1"/>
</dbReference>
<evidence type="ECO:0000256" key="3">
    <source>
        <dbReference type="ARBA" id="ARBA00022827"/>
    </source>
</evidence>
<evidence type="ECO:0000256" key="1">
    <source>
        <dbReference type="ARBA" id="ARBA00001974"/>
    </source>
</evidence>
<organism evidence="7 8">
    <name type="scientific">Gordonia humi</name>
    <dbReference type="NCBI Taxonomy" id="686429"/>
    <lineage>
        <taxon>Bacteria</taxon>
        <taxon>Bacillati</taxon>
        <taxon>Actinomycetota</taxon>
        <taxon>Actinomycetes</taxon>
        <taxon>Mycobacteriales</taxon>
        <taxon>Gordoniaceae</taxon>
        <taxon>Gordonia</taxon>
    </lineage>
</organism>
<dbReference type="InterPro" id="IPR023753">
    <property type="entry name" value="FAD/NAD-binding_dom"/>
</dbReference>
<dbReference type="Gene3D" id="3.30.390.30">
    <property type="match status" value="1"/>
</dbReference>
<proteinExistence type="predicted"/>
<dbReference type="InterPro" id="IPR050446">
    <property type="entry name" value="FAD-oxidoreductase/Apoptosis"/>
</dbReference>
<dbReference type="InterPro" id="IPR036188">
    <property type="entry name" value="FAD/NAD-bd_sf"/>
</dbReference>
<dbReference type="EMBL" id="JACIFP010000001">
    <property type="protein sequence ID" value="MBB4134955.1"/>
    <property type="molecule type" value="Genomic_DNA"/>
</dbReference>
<feature type="domain" description="FAD/NAD(P)-binding" evidence="5">
    <location>
        <begin position="5"/>
        <end position="306"/>
    </location>
</feature>
<comment type="cofactor">
    <cofactor evidence="1">
        <name>FAD</name>
        <dbReference type="ChEBI" id="CHEBI:57692"/>
    </cofactor>
</comment>
<evidence type="ECO:0000256" key="2">
    <source>
        <dbReference type="ARBA" id="ARBA00022630"/>
    </source>
</evidence>
<feature type="domain" description="Reductase C-terminal" evidence="6">
    <location>
        <begin position="325"/>
        <end position="392"/>
    </location>
</feature>
<evidence type="ECO:0000256" key="4">
    <source>
        <dbReference type="ARBA" id="ARBA00023002"/>
    </source>
</evidence>
<protein>
    <submittedName>
        <fullName evidence="7">NADPH-dependent 2,4-dienoyl-CoA reductase/sulfur reductase-like enzyme</fullName>
    </submittedName>
</protein>
<comment type="caution">
    <text evidence="7">The sequence shown here is derived from an EMBL/GenBank/DDBJ whole genome shotgun (WGS) entry which is preliminary data.</text>
</comment>
<keyword evidence="8" id="KW-1185">Reference proteome</keyword>
<dbReference type="GO" id="GO:0016651">
    <property type="term" value="F:oxidoreductase activity, acting on NAD(P)H"/>
    <property type="evidence" value="ECO:0007669"/>
    <property type="project" value="TreeGrafter"/>
</dbReference>
<dbReference type="Pfam" id="PF07992">
    <property type="entry name" value="Pyr_redox_2"/>
    <property type="match status" value="1"/>
</dbReference>
<dbReference type="Proteomes" id="UP000551501">
    <property type="component" value="Unassembled WGS sequence"/>
</dbReference>
<dbReference type="RefSeq" id="WP_183370068.1">
    <property type="nucleotide sequence ID" value="NZ_BAABHL010000037.1"/>
</dbReference>
<dbReference type="AlphaFoldDB" id="A0A840EQ44"/>
<dbReference type="PRINTS" id="PR00368">
    <property type="entry name" value="FADPNR"/>
</dbReference>